<dbReference type="PANTHER" id="PTHR15160">
    <property type="entry name" value="VON HIPPEL-LINDAU PROTEIN"/>
    <property type="match status" value="1"/>
</dbReference>
<dbReference type="InterPro" id="IPR003729">
    <property type="entry name" value="Bi_nuclease_dom"/>
</dbReference>
<feature type="domain" description="BFN" evidence="1">
    <location>
        <begin position="8"/>
        <end position="139"/>
    </location>
</feature>
<dbReference type="InterPro" id="IPR036104">
    <property type="entry name" value="BFN_sf"/>
</dbReference>
<accession>A0A7C3YTR8</accession>
<reference evidence="2" key="1">
    <citation type="journal article" date="2020" name="mSystems">
        <title>Genome- and Community-Level Interaction Insights into Carbon Utilization and Element Cycling Functions of Hydrothermarchaeota in Hydrothermal Sediment.</title>
        <authorList>
            <person name="Zhou Z."/>
            <person name="Liu Y."/>
            <person name="Xu W."/>
            <person name="Pan J."/>
            <person name="Luo Z.H."/>
            <person name="Li M."/>
        </authorList>
    </citation>
    <scope>NUCLEOTIDE SEQUENCE [LARGE SCALE GENOMIC DNA]</scope>
    <source>
        <strain evidence="2">SpSt-906</strain>
    </source>
</reference>
<evidence type="ECO:0000259" key="1">
    <source>
        <dbReference type="PROSITE" id="PS51658"/>
    </source>
</evidence>
<dbReference type="Pfam" id="PF02577">
    <property type="entry name" value="BFN_dom"/>
    <property type="match status" value="1"/>
</dbReference>
<proteinExistence type="predicted"/>
<dbReference type="Gene3D" id="3.10.690.10">
    <property type="entry name" value="Bifunctional nuclease domain"/>
    <property type="match status" value="1"/>
</dbReference>
<organism evidence="2">
    <name type="scientific">candidate division WOR-3 bacterium</name>
    <dbReference type="NCBI Taxonomy" id="2052148"/>
    <lineage>
        <taxon>Bacteria</taxon>
        <taxon>Bacteria division WOR-3</taxon>
    </lineage>
</organism>
<name>A0A7C3YTR8_UNCW3</name>
<protein>
    <submittedName>
        <fullName evidence="2">Bifunctional nuclease family protein</fullName>
    </submittedName>
</protein>
<dbReference type="AlphaFoldDB" id="A0A7C3YTR8"/>
<dbReference type="GO" id="GO:0004518">
    <property type="term" value="F:nuclease activity"/>
    <property type="evidence" value="ECO:0007669"/>
    <property type="project" value="InterPro"/>
</dbReference>
<sequence length="167" mass="18617">MGLKGGEVIEVKVAGVRFDEKSRSPVVFLKEVNGNRILPIFIGPAEATAIMYALENVKFARPLTLDLMKRLVEGLGGKIQRVVITAIRDNTFFAEIILEKDGDKIVIDARPSDSVGLALKINCPIYCEEEVMETCGIVIPETNEDRIKEIEDWLRETDPEDLGNFPL</sequence>
<comment type="caution">
    <text evidence="2">The sequence shown here is derived from an EMBL/GenBank/DDBJ whole genome shotgun (WGS) entry which is preliminary data.</text>
</comment>
<dbReference type="EMBL" id="DTMQ01000009">
    <property type="protein sequence ID" value="HGE98715.1"/>
    <property type="molecule type" value="Genomic_DNA"/>
</dbReference>
<dbReference type="PANTHER" id="PTHR15160:SF1">
    <property type="entry name" value="VON HIPPEL-LINDAU DISEASE TUMOR SUPPRESSOR"/>
    <property type="match status" value="1"/>
</dbReference>
<dbReference type="PROSITE" id="PS51658">
    <property type="entry name" value="BFN"/>
    <property type="match status" value="1"/>
</dbReference>
<dbReference type="SUPFAM" id="SSF103256">
    <property type="entry name" value="Hypothetical protein TM0160"/>
    <property type="match status" value="1"/>
</dbReference>
<evidence type="ECO:0000313" key="2">
    <source>
        <dbReference type="EMBL" id="HGE98715.1"/>
    </source>
</evidence>
<gene>
    <name evidence="2" type="ORF">ENX07_01385</name>
</gene>